<evidence type="ECO:0000256" key="2">
    <source>
        <dbReference type="SAM" id="SignalP"/>
    </source>
</evidence>
<name>A0ABQ3YWT4_9ACTN</name>
<feature type="region of interest" description="Disordered" evidence="1">
    <location>
        <begin position="193"/>
        <end position="221"/>
    </location>
</feature>
<keyword evidence="4" id="KW-1185">Reference proteome</keyword>
<evidence type="ECO:0008006" key="5">
    <source>
        <dbReference type="Google" id="ProtNLM"/>
    </source>
</evidence>
<feature type="signal peptide" evidence="2">
    <location>
        <begin position="1"/>
        <end position="25"/>
    </location>
</feature>
<sequence length="221" mass="23120">MRNRANPTTRVRRLTAVLAVLTCVAACTRTEPSPEPTPDGGLLRLSDLPAGFTQTTAMPVETSVSEPKSCGPAMDHLEMLPATDSGVAEQRVNFTDALGVSRVQEIVRTYGGDASQQVTAARTMIAACPQYLLTYATGGQIQVTMTITRSTADGFTATITAGAAAFTVYENLTVARIADKMIVLSHTGPTPPDAGLTGSIAAKARSRAGAQEAAEQSHPRT</sequence>
<dbReference type="EMBL" id="BOML01000029">
    <property type="protein sequence ID" value="GIE02055.1"/>
    <property type="molecule type" value="Genomic_DNA"/>
</dbReference>
<comment type="caution">
    <text evidence="3">The sequence shown here is derived from an EMBL/GenBank/DDBJ whole genome shotgun (WGS) entry which is preliminary data.</text>
</comment>
<evidence type="ECO:0000256" key="1">
    <source>
        <dbReference type="SAM" id="MobiDB-lite"/>
    </source>
</evidence>
<proteinExistence type="predicted"/>
<dbReference type="Proteomes" id="UP000637628">
    <property type="component" value="Unassembled WGS sequence"/>
</dbReference>
<feature type="chain" id="PRO_5047362504" description="Lipoprotein" evidence="2">
    <location>
        <begin position="26"/>
        <end position="221"/>
    </location>
</feature>
<organism evidence="3 4">
    <name type="scientific">Paractinoplanes durhamensis</name>
    <dbReference type="NCBI Taxonomy" id="113563"/>
    <lineage>
        <taxon>Bacteria</taxon>
        <taxon>Bacillati</taxon>
        <taxon>Actinomycetota</taxon>
        <taxon>Actinomycetes</taxon>
        <taxon>Micromonosporales</taxon>
        <taxon>Micromonosporaceae</taxon>
        <taxon>Paractinoplanes</taxon>
    </lineage>
</organism>
<gene>
    <name evidence="3" type="ORF">Adu01nite_34050</name>
</gene>
<dbReference type="RefSeq" id="WP_203727826.1">
    <property type="nucleotide sequence ID" value="NZ_BAAATX010000001.1"/>
</dbReference>
<reference evidence="3 4" key="1">
    <citation type="submission" date="2021-01" db="EMBL/GenBank/DDBJ databases">
        <title>Whole genome shotgun sequence of Actinoplanes durhamensis NBRC 14914.</title>
        <authorList>
            <person name="Komaki H."/>
            <person name="Tamura T."/>
        </authorList>
    </citation>
    <scope>NUCLEOTIDE SEQUENCE [LARGE SCALE GENOMIC DNA]</scope>
    <source>
        <strain evidence="3 4">NBRC 14914</strain>
    </source>
</reference>
<keyword evidence="2" id="KW-0732">Signal</keyword>
<protein>
    <recommendedName>
        <fullName evidence="5">Lipoprotein</fullName>
    </recommendedName>
</protein>
<evidence type="ECO:0000313" key="3">
    <source>
        <dbReference type="EMBL" id="GIE02055.1"/>
    </source>
</evidence>
<accession>A0ABQ3YWT4</accession>
<evidence type="ECO:0000313" key="4">
    <source>
        <dbReference type="Proteomes" id="UP000637628"/>
    </source>
</evidence>